<evidence type="ECO:0000313" key="5">
    <source>
        <dbReference type="EMBL" id="KHJ35893.1"/>
    </source>
</evidence>
<dbReference type="GO" id="GO:0000149">
    <property type="term" value="F:SNARE binding"/>
    <property type="evidence" value="ECO:0007669"/>
    <property type="project" value="TreeGrafter"/>
</dbReference>
<dbReference type="PANTHER" id="PTHR22951:SF5">
    <property type="entry name" value="PHOSPHATIDYLINOSITOL-BINDING CLATHRIN ASSEMBLY PROTEIN LAP"/>
    <property type="match status" value="1"/>
</dbReference>
<dbReference type="GO" id="GO:0005545">
    <property type="term" value="F:1-phosphatidylinositol binding"/>
    <property type="evidence" value="ECO:0007669"/>
    <property type="project" value="InterPro"/>
</dbReference>
<dbReference type="Gene3D" id="1.20.58.150">
    <property type="entry name" value="ANTH domain"/>
    <property type="match status" value="1"/>
</dbReference>
<dbReference type="GO" id="GO:0072583">
    <property type="term" value="P:clathrin-dependent endocytosis"/>
    <property type="evidence" value="ECO:0007669"/>
    <property type="project" value="InterPro"/>
</dbReference>
<dbReference type="InterPro" id="IPR008942">
    <property type="entry name" value="ENTH_VHS"/>
</dbReference>
<keyword evidence="2" id="KW-0963">Cytoplasm</keyword>
<dbReference type="InterPro" id="IPR045192">
    <property type="entry name" value="AP180-like"/>
</dbReference>
<feature type="region of interest" description="Disordered" evidence="3">
    <location>
        <begin position="212"/>
        <end position="245"/>
    </location>
</feature>
<proteinExistence type="predicted"/>
<evidence type="ECO:0000256" key="3">
    <source>
        <dbReference type="SAM" id="MobiDB-lite"/>
    </source>
</evidence>
<evidence type="ECO:0000256" key="2">
    <source>
        <dbReference type="ARBA" id="ARBA00022490"/>
    </source>
</evidence>
<dbReference type="GO" id="GO:0005905">
    <property type="term" value="C:clathrin-coated pit"/>
    <property type="evidence" value="ECO:0007669"/>
    <property type="project" value="TreeGrafter"/>
</dbReference>
<evidence type="ECO:0000256" key="1">
    <source>
        <dbReference type="ARBA" id="ARBA00004496"/>
    </source>
</evidence>
<dbReference type="AlphaFoldDB" id="A0A0B1PCB3"/>
<reference evidence="5 6" key="1">
    <citation type="journal article" date="2014" name="BMC Genomics">
        <title>Adaptive genomic structural variation in the grape powdery mildew pathogen, Erysiphe necator.</title>
        <authorList>
            <person name="Jones L."/>
            <person name="Riaz S."/>
            <person name="Morales-Cruz A."/>
            <person name="Amrine K.C."/>
            <person name="McGuire B."/>
            <person name="Gubler W.D."/>
            <person name="Walker M.A."/>
            <person name="Cantu D."/>
        </authorList>
    </citation>
    <scope>NUCLEOTIDE SEQUENCE [LARGE SCALE GENOMIC DNA]</scope>
    <source>
        <strain evidence="6">c</strain>
    </source>
</reference>
<keyword evidence="6" id="KW-1185">Reference proteome</keyword>
<gene>
    <name evidence="5" type="ORF">EV44_g6004</name>
</gene>
<evidence type="ECO:0000259" key="4">
    <source>
        <dbReference type="Pfam" id="PF07651"/>
    </source>
</evidence>
<dbReference type="SUPFAM" id="SSF48464">
    <property type="entry name" value="ENTH/VHS domain"/>
    <property type="match status" value="1"/>
</dbReference>
<dbReference type="InterPro" id="IPR014712">
    <property type="entry name" value="ANTH_dom_sf"/>
</dbReference>
<evidence type="ECO:0000313" key="6">
    <source>
        <dbReference type="Proteomes" id="UP000030854"/>
    </source>
</evidence>
<dbReference type="GO" id="GO:0030136">
    <property type="term" value="C:clathrin-coated vesicle"/>
    <property type="evidence" value="ECO:0007669"/>
    <property type="project" value="InterPro"/>
</dbReference>
<accession>A0A0B1PCB3</accession>
<sequence length="538" mass="60490">MIREGAPDVTLSYLARNRSMLAISNFSDVQTQGRNIRHYANYLVERAAAFRETKCDFVGGAKCRLDKLTVEKGLLRETEIVQHQINALLKCDVLDNEPENEIIITVFRMLVWDLLSLFQTMNTGLINILGHFFEMSKIDAERALNIYKNFTRQTDHVVQYLNVARQYEIKTKVEVPKLKHAPVNLGRQLEDYLRDPDFEANRIQYLKEQEAKNSRNNGGKIFPSRDEFQPRPHTSAGFTSAKISAPVKGPDPNLIDFFESIEQNQQPLMTRSQPTNDDFNNKNAAQFPLHENYLLQQNGFVPQQMGLQNPNQFSQILNTVTNPQHPLNRQNFINPNANENPLQQHFQTSNISSIVRNPISTNYSSPISQQYTGMSLPGTIQTTNPFRQSIKLPNIQPVSGLPQNSLSPISPSSSRLSTNPFAMSFNAPSHPFSPPPDQNYQQIQQSPMAPSINPVASGTNPFANSGAPNSINSGFSEKALTGQSHPSGNTNPFRQTNLISNPSALDWHNKQQPIGGGLDNLETIPVFPRPMQPQSWPY</sequence>
<dbReference type="Proteomes" id="UP000030854">
    <property type="component" value="Unassembled WGS sequence"/>
</dbReference>
<feature type="compositionally biased region" description="Low complexity" evidence="3">
    <location>
        <begin position="401"/>
        <end position="417"/>
    </location>
</feature>
<dbReference type="GO" id="GO:0005546">
    <property type="term" value="F:phosphatidylinositol-4,5-bisphosphate binding"/>
    <property type="evidence" value="ECO:0007669"/>
    <property type="project" value="TreeGrafter"/>
</dbReference>
<comment type="subcellular location">
    <subcellularLocation>
        <location evidence="1">Cytoplasm</location>
    </subcellularLocation>
</comment>
<dbReference type="OMA" id="IESEQTH"/>
<comment type="caution">
    <text evidence="5">The sequence shown here is derived from an EMBL/GenBank/DDBJ whole genome shotgun (WGS) entry which is preliminary data.</text>
</comment>
<dbReference type="Gene3D" id="1.25.40.90">
    <property type="match status" value="1"/>
</dbReference>
<dbReference type="HOGENOM" id="CLU_014248_1_0_1"/>
<dbReference type="FunFam" id="1.20.58.150:FF:000004">
    <property type="entry name" value="ENTH domain protein"/>
    <property type="match status" value="1"/>
</dbReference>
<feature type="compositionally biased region" description="Polar residues" evidence="3">
    <location>
        <begin position="438"/>
        <end position="499"/>
    </location>
</feature>
<dbReference type="InterPro" id="IPR011417">
    <property type="entry name" value="ANTH_dom"/>
</dbReference>
<protein>
    <submittedName>
        <fullName evidence="5">Putative enth domain-containing protein</fullName>
    </submittedName>
</protein>
<dbReference type="PANTHER" id="PTHR22951">
    <property type="entry name" value="CLATHRIN ASSEMBLY PROTEIN"/>
    <property type="match status" value="1"/>
</dbReference>
<dbReference type="EMBL" id="JNVN01000214">
    <property type="protein sequence ID" value="KHJ35893.1"/>
    <property type="molecule type" value="Genomic_DNA"/>
</dbReference>
<dbReference type="Pfam" id="PF07651">
    <property type="entry name" value="ANTH"/>
    <property type="match status" value="1"/>
</dbReference>
<feature type="region of interest" description="Disordered" evidence="3">
    <location>
        <begin position="395"/>
        <end position="499"/>
    </location>
</feature>
<dbReference type="STRING" id="52586.A0A0B1PCB3"/>
<dbReference type="GO" id="GO:0048268">
    <property type="term" value="P:clathrin coat assembly"/>
    <property type="evidence" value="ECO:0007669"/>
    <property type="project" value="InterPro"/>
</dbReference>
<dbReference type="SUPFAM" id="SSF89009">
    <property type="entry name" value="GAT-like domain"/>
    <property type="match status" value="1"/>
</dbReference>
<name>A0A0B1PCB3_UNCNE</name>
<dbReference type="GO" id="GO:0032050">
    <property type="term" value="F:clathrin heavy chain binding"/>
    <property type="evidence" value="ECO:0007669"/>
    <property type="project" value="TreeGrafter"/>
</dbReference>
<feature type="domain" description="AP180 N-terminal homology (ANTH)" evidence="4">
    <location>
        <begin position="1"/>
        <end position="195"/>
    </location>
</feature>
<dbReference type="GO" id="GO:0006900">
    <property type="term" value="P:vesicle budding from membrane"/>
    <property type="evidence" value="ECO:0007669"/>
    <property type="project" value="TreeGrafter"/>
</dbReference>
<organism evidence="5 6">
    <name type="scientific">Uncinula necator</name>
    <name type="common">Grape powdery mildew</name>
    <dbReference type="NCBI Taxonomy" id="52586"/>
    <lineage>
        <taxon>Eukaryota</taxon>
        <taxon>Fungi</taxon>
        <taxon>Dikarya</taxon>
        <taxon>Ascomycota</taxon>
        <taxon>Pezizomycotina</taxon>
        <taxon>Leotiomycetes</taxon>
        <taxon>Erysiphales</taxon>
        <taxon>Erysiphaceae</taxon>
        <taxon>Erysiphe</taxon>
    </lineage>
</organism>